<organism evidence="1 2">
    <name type="scientific">Blattamonas nauphoetae</name>
    <dbReference type="NCBI Taxonomy" id="2049346"/>
    <lineage>
        <taxon>Eukaryota</taxon>
        <taxon>Metamonada</taxon>
        <taxon>Preaxostyla</taxon>
        <taxon>Oxymonadida</taxon>
        <taxon>Blattamonas</taxon>
    </lineage>
</organism>
<dbReference type="Proteomes" id="UP001281761">
    <property type="component" value="Unassembled WGS sequence"/>
</dbReference>
<evidence type="ECO:0000313" key="2">
    <source>
        <dbReference type="Proteomes" id="UP001281761"/>
    </source>
</evidence>
<comment type="caution">
    <text evidence="1">The sequence shown here is derived from an EMBL/GenBank/DDBJ whole genome shotgun (WGS) entry which is preliminary data.</text>
</comment>
<accession>A0ABQ9XVR8</accession>
<name>A0ABQ9XVR8_9EUKA</name>
<reference evidence="1 2" key="1">
    <citation type="journal article" date="2022" name="bioRxiv">
        <title>Genomics of Preaxostyla Flagellates Illuminates Evolutionary Transitions and the Path Towards Mitochondrial Loss.</title>
        <authorList>
            <person name="Novak L.V.F."/>
            <person name="Treitli S.C."/>
            <person name="Pyrih J."/>
            <person name="Halakuc P."/>
            <person name="Pipaliya S.V."/>
            <person name="Vacek V."/>
            <person name="Brzon O."/>
            <person name="Soukal P."/>
            <person name="Eme L."/>
            <person name="Dacks J.B."/>
            <person name="Karnkowska A."/>
            <person name="Elias M."/>
            <person name="Hampl V."/>
        </authorList>
    </citation>
    <scope>NUCLEOTIDE SEQUENCE [LARGE SCALE GENOMIC DNA]</scope>
    <source>
        <strain evidence="1">NAU3</strain>
        <tissue evidence="1">Gut</tissue>
    </source>
</reference>
<protein>
    <submittedName>
        <fullName evidence="1">Uncharacterized protein</fullName>
    </submittedName>
</protein>
<evidence type="ECO:0000313" key="1">
    <source>
        <dbReference type="EMBL" id="KAK2955578.1"/>
    </source>
</evidence>
<gene>
    <name evidence="1" type="ORF">BLNAU_9436</name>
</gene>
<proteinExistence type="predicted"/>
<dbReference type="EMBL" id="JARBJD010000065">
    <property type="protein sequence ID" value="KAK2955578.1"/>
    <property type="molecule type" value="Genomic_DNA"/>
</dbReference>
<keyword evidence="2" id="KW-1185">Reference proteome</keyword>
<sequence length="591" mass="66758">MSTPLCLSSCRPHVLIKLPQHQRKSSKQIWRNSLRFNQNAQHHPSAPHYPKVDSSWSPRLTGLFSSNRKEIESCVREMNEAIEKSDYRTAVSRLFSKQSALIRAIHVLDPKLSPTFNEPLLSLIESLFATTFPPNDLVPLKFLKSFSPFVASDYVHKERSLQTKAWSCLALFIDMNHTPHFSLPQGQSLIQKLHDDALAALQQLAGTAKRRVSVDQNRMLFSLESSNDLGSSILSFLSFSLKLTLPSSQLISVLACFLSVDSPSLLLATLGAITSFLSSHASTRSMFFALEIAFRTTKKGDEHKFPILNALFELAYVHEHDTSLHNAILSLFQFCPINSLLPIFTPLTSTLLASTPSTPLPSSVQSKLRTLLVAWWTAEKPTVREKPCYYYMIEGFRQIPPDVRLRVFPVDEFFACVDVISIPIEHTVFHSTWIHQVVGLTDRAITRRIVSTLVKTIQHAKTMPNPNPSTLSFFSIPNCLFHGVMKSRFDPTPSLIGELFAMHLMRDLQETTHVLTREPFLYENFRGTKQLHLIAEGFADLVEAELQCPSRVVSYYTCPLLAHDVLVYSGGNVVCNRTLTNVFYWTVSTFF</sequence>